<reference evidence="5 6" key="1">
    <citation type="submission" date="2010-02" db="EMBL/GenBank/DDBJ databases">
        <title>The Genome Sequence of Prevotella oris strain C735.</title>
        <authorList>
            <consortium name="The Broad Institute Genome Sequencing Platform"/>
            <person name="Ward D."/>
            <person name="Feldgarden M."/>
            <person name="Earl A."/>
            <person name="Young S.K."/>
            <person name="Zeng Q."/>
            <person name="Koehrsen M."/>
            <person name="Alvarado L."/>
            <person name="Berlin A."/>
            <person name="Bochicchio J."/>
            <person name="Borenstein D."/>
            <person name="Chapman S.B."/>
            <person name="Chen Z."/>
            <person name="Engels R."/>
            <person name="Freedman E."/>
            <person name="Gellesch M."/>
            <person name="Goldberg J."/>
            <person name="Griggs A."/>
            <person name="Gujja S."/>
            <person name="Heilman E."/>
            <person name="Heiman D."/>
            <person name="Hepburn T."/>
            <person name="Howarth C."/>
            <person name="Jen D."/>
            <person name="Larson L."/>
            <person name="Mehta T."/>
            <person name="Park D."/>
            <person name="Pearson M."/>
            <person name="Roberts A."/>
            <person name="Saif S."/>
            <person name="Shea T."/>
            <person name="Shenoy N."/>
            <person name="Sisk P."/>
            <person name="Stolte C."/>
            <person name="Sykes S."/>
            <person name="Thomson T."/>
            <person name="Walk T."/>
            <person name="White J."/>
            <person name="Yandava C."/>
            <person name="Sibley C.D."/>
            <person name="Field T.R."/>
            <person name="Grinwis M."/>
            <person name="Eshaghurshan C.S."/>
            <person name="Surette M.G."/>
            <person name="Haas B."/>
            <person name="Nusbaum C."/>
            <person name="Birren B."/>
        </authorList>
    </citation>
    <scope>NUCLEOTIDE SEQUENCE [LARGE SCALE GENOMIC DNA]</scope>
    <source>
        <strain evidence="5 6">C735</strain>
    </source>
</reference>
<dbReference type="InterPro" id="IPR001764">
    <property type="entry name" value="Glyco_hydro_3_N"/>
</dbReference>
<evidence type="ECO:0000256" key="2">
    <source>
        <dbReference type="ARBA" id="ARBA00022801"/>
    </source>
</evidence>
<dbReference type="InterPro" id="IPR026891">
    <property type="entry name" value="Fn3-like"/>
</dbReference>
<dbReference type="InterPro" id="IPR036881">
    <property type="entry name" value="Glyco_hydro_3_C_sf"/>
</dbReference>
<evidence type="ECO:0000256" key="1">
    <source>
        <dbReference type="ARBA" id="ARBA00005336"/>
    </source>
</evidence>
<dbReference type="FunFam" id="3.40.50.1700:FF:000009">
    <property type="entry name" value="Periplasmic beta-glucosidase"/>
    <property type="match status" value="1"/>
</dbReference>
<dbReference type="AlphaFoldDB" id="D7NBZ2"/>
<sequence length="818" mass="90221">MSKRHQRLCVEPLQTVFLKFVICIRKSQEQIKVPMNIAMKKRLLTLVLLLSACSLCPTLQAKGDYPYRNAKLPTAERVADLLNRMTLEEKIGQLRCLLAWDYYTLQQNKVYLSDTFKKDIAEGNIGMLWATFRADPWTKKSLSNGLTPYLAAQAANTLQKYAIEHTRLGIPLFFAEEAPHGHMAIGTTVFPTGLALAATWNTDLAETTGQCIARQIRLQGAHISFGPVLDLTRDPRWSRVEESMGEDPVLTACMGAAMVKGLGGGKHSQPYATIPTLKHFVGYGTTEGGQNGCQTIGGLRDICQNFFLPFQKAIEAGATSVMTSYNSMDGMPSTANEWLYNDVLRKRWNFTGFVISDLYSIDGLWHTHHVAHTLTEAGAMALKAGVDVDLGGRAYQRLAEAVEKGWVKECVIDSACARILRMKFEMGLFEHPFVNVRATQDINNTVDKDVALKAAQQLITLLKNQNNTLPLKRNIKIALVGPNADNAYNMLGDYTAPQKEGNVKTVLRGIQSKISMQQIKYVQGCAIRDTANSTIPESVAAARWADVVIAVVGGSSARDFKTNYQATGAAEVNAQQVSDMESGEGYDRATLSLLGRQNELLAALKQTGKPLVVVYIEGRPLQKNWAAQHADALLTAYYPGQEGGQAIADVLFGDINPAGRLPISVPAHVGQLPCYYNKRMPAPHDYVEMKAVPLYAFGFGLSYTTFHYDNLRIEKRGANRFHVTFDVTNTGDRDGEEVAQLYMHDQVASVVQPILQLKLFARIFISKGETKQVAFDILPEDLTFIGADMNPTIEPRPIDVCIGSASDNILLKSTINTE</sequence>
<evidence type="ECO:0000256" key="3">
    <source>
        <dbReference type="RuleBase" id="RU361161"/>
    </source>
</evidence>
<dbReference type="Gene3D" id="3.20.20.300">
    <property type="entry name" value="Glycoside hydrolase, family 3, N-terminal domain"/>
    <property type="match status" value="1"/>
</dbReference>
<keyword evidence="3" id="KW-0326">Glycosidase</keyword>
<dbReference type="InterPro" id="IPR051915">
    <property type="entry name" value="Cellulose_Degrad_GH3"/>
</dbReference>
<dbReference type="Pfam" id="PF14310">
    <property type="entry name" value="Fn3-like"/>
    <property type="match status" value="1"/>
</dbReference>
<dbReference type="Pfam" id="PF00933">
    <property type="entry name" value="Glyco_hydro_3"/>
    <property type="match status" value="1"/>
</dbReference>
<dbReference type="Proteomes" id="UP000003805">
    <property type="component" value="Unassembled WGS sequence"/>
</dbReference>
<dbReference type="PRINTS" id="PR00133">
    <property type="entry name" value="GLHYDRLASE3"/>
</dbReference>
<keyword evidence="6" id="KW-1185">Reference proteome</keyword>
<comment type="similarity">
    <text evidence="1 3">Belongs to the glycosyl hydrolase 3 family.</text>
</comment>
<dbReference type="SUPFAM" id="SSF51445">
    <property type="entry name" value="(Trans)glycosidases"/>
    <property type="match status" value="1"/>
</dbReference>
<dbReference type="PANTHER" id="PTHR30620:SF123">
    <property type="entry name" value="BETA-XYLOSIDASE"/>
    <property type="match status" value="1"/>
</dbReference>
<keyword evidence="2 3" id="KW-0378">Hydrolase</keyword>
<proteinExistence type="inferred from homology"/>
<evidence type="ECO:0000313" key="6">
    <source>
        <dbReference type="Proteomes" id="UP000003805"/>
    </source>
</evidence>
<dbReference type="InterPro" id="IPR002772">
    <property type="entry name" value="Glyco_hydro_3_C"/>
</dbReference>
<dbReference type="PROSITE" id="PS00775">
    <property type="entry name" value="GLYCOSYL_HYDROL_F3"/>
    <property type="match status" value="1"/>
</dbReference>
<dbReference type="PANTHER" id="PTHR30620">
    <property type="entry name" value="PERIPLASMIC BETA-GLUCOSIDASE-RELATED"/>
    <property type="match status" value="1"/>
</dbReference>
<name>D7NBZ2_9BACT</name>
<dbReference type="GO" id="GO:0009251">
    <property type="term" value="P:glucan catabolic process"/>
    <property type="evidence" value="ECO:0007669"/>
    <property type="project" value="TreeGrafter"/>
</dbReference>
<dbReference type="EMBL" id="GL349566">
    <property type="protein sequence ID" value="EFI48680.1"/>
    <property type="molecule type" value="Genomic_DNA"/>
</dbReference>
<gene>
    <name evidence="5" type="ORF">HMPREF0665_01052</name>
</gene>
<dbReference type="GO" id="GO:0008422">
    <property type="term" value="F:beta-glucosidase activity"/>
    <property type="evidence" value="ECO:0007669"/>
    <property type="project" value="TreeGrafter"/>
</dbReference>
<dbReference type="eggNOG" id="COG1472">
    <property type="taxonomic scope" value="Bacteria"/>
</dbReference>
<evidence type="ECO:0000259" key="4">
    <source>
        <dbReference type="SMART" id="SM01217"/>
    </source>
</evidence>
<accession>D7NBZ2</accession>
<dbReference type="InterPro" id="IPR017853">
    <property type="entry name" value="GH"/>
</dbReference>
<dbReference type="SMART" id="SM01217">
    <property type="entry name" value="Fn3_like"/>
    <property type="match status" value="1"/>
</dbReference>
<feature type="domain" description="Fibronectin type III-like" evidence="4">
    <location>
        <begin position="737"/>
        <end position="806"/>
    </location>
</feature>
<protein>
    <submittedName>
        <fullName evidence="5">Beta-glucosidase</fullName>
    </submittedName>
</protein>
<organism evidence="5 6">
    <name type="scientific">Segatella oris C735</name>
    <dbReference type="NCBI Taxonomy" id="563008"/>
    <lineage>
        <taxon>Bacteria</taxon>
        <taxon>Pseudomonadati</taxon>
        <taxon>Bacteroidota</taxon>
        <taxon>Bacteroidia</taxon>
        <taxon>Bacteroidales</taxon>
        <taxon>Prevotellaceae</taxon>
        <taxon>Segatella</taxon>
    </lineage>
</organism>
<dbReference type="SUPFAM" id="SSF52279">
    <property type="entry name" value="Beta-D-glucan exohydrolase, C-terminal domain"/>
    <property type="match status" value="1"/>
</dbReference>
<dbReference type="InterPro" id="IPR019800">
    <property type="entry name" value="Glyco_hydro_3_AS"/>
</dbReference>
<evidence type="ECO:0000313" key="5">
    <source>
        <dbReference type="EMBL" id="EFI48680.1"/>
    </source>
</evidence>
<dbReference type="Pfam" id="PF01915">
    <property type="entry name" value="Glyco_hydro_3_C"/>
    <property type="match status" value="1"/>
</dbReference>
<dbReference type="Gene3D" id="2.60.40.10">
    <property type="entry name" value="Immunoglobulins"/>
    <property type="match status" value="1"/>
</dbReference>
<dbReference type="InterPro" id="IPR013783">
    <property type="entry name" value="Ig-like_fold"/>
</dbReference>
<dbReference type="Gene3D" id="3.40.50.1700">
    <property type="entry name" value="Glycoside hydrolase family 3 C-terminal domain"/>
    <property type="match status" value="1"/>
</dbReference>
<dbReference type="InterPro" id="IPR036962">
    <property type="entry name" value="Glyco_hydro_3_N_sf"/>
</dbReference>
<dbReference type="HOGENOM" id="CLU_004542_5_1_10"/>